<protein>
    <submittedName>
        <fullName evidence="2">Uncharacterized protein</fullName>
    </submittedName>
</protein>
<evidence type="ECO:0000313" key="2">
    <source>
        <dbReference type="EMBL" id="NJP38566.1"/>
    </source>
</evidence>
<keyword evidence="3" id="KW-1185">Reference proteome</keyword>
<dbReference type="NCBIfam" id="NF040877">
    <property type="entry name" value="SE1832_fam"/>
    <property type="match status" value="1"/>
</dbReference>
<evidence type="ECO:0000256" key="1">
    <source>
        <dbReference type="SAM" id="Coils"/>
    </source>
</evidence>
<feature type="coiled-coil region" evidence="1">
    <location>
        <begin position="3"/>
        <end position="54"/>
    </location>
</feature>
<gene>
    <name evidence="2" type="ORF">HCN83_13290</name>
</gene>
<dbReference type="Proteomes" id="UP000752012">
    <property type="component" value="Unassembled WGS sequence"/>
</dbReference>
<reference evidence="2 3" key="1">
    <citation type="submission" date="2020-03" db="EMBL/GenBank/DDBJ databases">
        <title>Assessment of the enzymatic potential of alkaline-tolerant lipase obtained from Bacillus luteus H11 (technogenic soil) for the bioremediation of saline soils contaminated with petroleum substances.</title>
        <authorList>
            <person name="Kalwasinska A."/>
        </authorList>
    </citation>
    <scope>NUCLEOTIDE SEQUENCE [LARGE SCALE GENOMIC DNA]</scope>
    <source>
        <strain evidence="2 3">H11</strain>
    </source>
</reference>
<dbReference type="AlphaFoldDB" id="A0A969PUD3"/>
<comment type="caution">
    <text evidence="2">The sequence shown here is derived from an EMBL/GenBank/DDBJ whole genome shotgun (WGS) entry which is preliminary data.</text>
</comment>
<dbReference type="InterPro" id="IPR048062">
    <property type="entry name" value="SE1832-like"/>
</dbReference>
<evidence type="ECO:0000313" key="3">
    <source>
        <dbReference type="Proteomes" id="UP000752012"/>
    </source>
</evidence>
<proteinExistence type="predicted"/>
<name>A0A969PUD3_9BACI</name>
<dbReference type="EMBL" id="JAATHJ010000024">
    <property type="protein sequence ID" value="NJP38566.1"/>
    <property type="molecule type" value="Genomic_DNA"/>
</dbReference>
<accession>A0A969PUD3</accession>
<organism evidence="2 3">
    <name type="scientific">Alkalicoccus luteus</name>
    <dbReference type="NCBI Taxonomy" id="1237094"/>
    <lineage>
        <taxon>Bacteria</taxon>
        <taxon>Bacillati</taxon>
        <taxon>Bacillota</taxon>
        <taxon>Bacilli</taxon>
        <taxon>Bacillales</taxon>
        <taxon>Bacillaceae</taxon>
        <taxon>Alkalicoccus</taxon>
    </lineage>
</organism>
<sequence length="59" mass="6825">MDKQQIDGQILELKDEYVQLQNNLDKLESIGGNLTPLEKRLSDIEVELKELNARKQELS</sequence>
<keyword evidence="1" id="KW-0175">Coiled coil</keyword>